<evidence type="ECO:0000256" key="8">
    <source>
        <dbReference type="ARBA" id="ARBA00023004"/>
    </source>
</evidence>
<evidence type="ECO:0000256" key="2">
    <source>
        <dbReference type="ARBA" id="ARBA00010617"/>
    </source>
</evidence>
<name>A0AAF1B170_DAUCS</name>
<dbReference type="Proteomes" id="UP000077755">
    <property type="component" value="Chromosome 5"/>
</dbReference>
<comment type="subcellular location">
    <subcellularLocation>
        <location evidence="1">Membrane</location>
    </subcellularLocation>
</comment>
<dbReference type="GO" id="GO:0020037">
    <property type="term" value="F:heme binding"/>
    <property type="evidence" value="ECO:0007669"/>
    <property type="project" value="InterPro"/>
</dbReference>
<dbReference type="InterPro" id="IPR002401">
    <property type="entry name" value="Cyt_P450_E_grp-I"/>
</dbReference>
<dbReference type="InterPro" id="IPR036396">
    <property type="entry name" value="Cyt_P450_sf"/>
</dbReference>
<dbReference type="InterPro" id="IPR001128">
    <property type="entry name" value="Cyt_P450"/>
</dbReference>
<feature type="binding site" description="axial binding residue" evidence="11">
    <location>
        <position position="465"/>
    </location>
    <ligand>
        <name>heme</name>
        <dbReference type="ChEBI" id="CHEBI:30413"/>
    </ligand>
    <ligandPart>
        <name>Fe</name>
        <dbReference type="ChEBI" id="CHEBI:18248"/>
    </ligandPart>
</feature>
<keyword evidence="7 12" id="KW-0560">Oxidoreductase</keyword>
<keyword evidence="3 11" id="KW-0349">Heme</keyword>
<dbReference type="GO" id="GO:0005506">
    <property type="term" value="F:iron ion binding"/>
    <property type="evidence" value="ECO:0007669"/>
    <property type="project" value="InterPro"/>
</dbReference>
<keyword evidence="5 11" id="KW-0479">Metal-binding</keyword>
<dbReference type="FunFam" id="1.10.630.10:FF:000029">
    <property type="entry name" value="Cytochrome P450 734A1"/>
    <property type="match status" value="1"/>
</dbReference>
<reference evidence="13" key="2">
    <citation type="submission" date="2022-03" db="EMBL/GenBank/DDBJ databases">
        <title>Draft title - Genomic analysis of global carrot germplasm unveils the trajectory of domestication and the origin of high carotenoid orange carrot.</title>
        <authorList>
            <person name="Iorizzo M."/>
            <person name="Ellison S."/>
            <person name="Senalik D."/>
            <person name="Macko-Podgorni A."/>
            <person name="Grzebelus D."/>
            <person name="Bostan H."/>
            <person name="Rolling W."/>
            <person name="Curaba J."/>
            <person name="Simon P."/>
        </authorList>
    </citation>
    <scope>NUCLEOTIDE SEQUENCE</scope>
    <source>
        <tissue evidence="13">Leaf</tissue>
    </source>
</reference>
<sequence>MRLEMQEVIISLCLVLLVITGWRTLNWVWIRPKRLEKILRKQGYRGNSYRLLFGDLKDLGAAKLRAKTSSISLSHDFLFRGAPTVYTATHKHGKKAFLWLGPKPLVYISEPDLVKEVLNKFHDFQKPRGGNPLSALLVTGLIDAEGDRWTKHRRIINPAFHLEKLKNMLPAFYLSCNDIMKKWEEMTSVEGQCEVDVWPYIETYTRDVISRTAFGSSYTEGSKIFELQNEQSELVMPLSQSVYLPGMRFLPTKRNKRIKEIHNEVSIALRSIINKRLKAMEAGECIQGDLLGILLQSNSEEIKANKNMKSGLSVDDIIEECKLFYLAGQETTSTLLVWTMILLSQHTEWQERAREEVLQTFGNRTPDIDGLNHLKILNMILLETLRLYPAGVVLGRSISEDTKLGGTILPGGILLHLPFILLHHDKEIWGNDAKEFRPERFSEGVLKATKGKAVFFPFSMGPRVCIGQNFAMLESKLAIAMILQRFSFVLSPSYIHAPYTIVTLHPQYGAPLTLKAL</sequence>
<keyword evidence="8 11" id="KW-0408">Iron</keyword>
<dbReference type="GO" id="GO:0004497">
    <property type="term" value="F:monooxygenase activity"/>
    <property type="evidence" value="ECO:0007669"/>
    <property type="project" value="UniProtKB-KW"/>
</dbReference>
<evidence type="ECO:0000256" key="4">
    <source>
        <dbReference type="ARBA" id="ARBA00022692"/>
    </source>
</evidence>
<dbReference type="PRINTS" id="PR00385">
    <property type="entry name" value="P450"/>
</dbReference>
<evidence type="ECO:0000256" key="7">
    <source>
        <dbReference type="ARBA" id="ARBA00023002"/>
    </source>
</evidence>
<protein>
    <recommendedName>
        <fullName evidence="15">Cytochrome P450</fullName>
    </recommendedName>
</protein>
<evidence type="ECO:0000256" key="10">
    <source>
        <dbReference type="ARBA" id="ARBA00023136"/>
    </source>
</evidence>
<dbReference type="AlphaFoldDB" id="A0AAF1B170"/>
<evidence type="ECO:0000256" key="5">
    <source>
        <dbReference type="ARBA" id="ARBA00022723"/>
    </source>
</evidence>
<dbReference type="PANTHER" id="PTHR24282">
    <property type="entry name" value="CYTOCHROME P450 FAMILY MEMBER"/>
    <property type="match status" value="1"/>
</dbReference>
<dbReference type="PRINTS" id="PR00463">
    <property type="entry name" value="EP450I"/>
</dbReference>
<evidence type="ECO:0008006" key="15">
    <source>
        <dbReference type="Google" id="ProtNLM"/>
    </source>
</evidence>
<keyword evidence="9 12" id="KW-0503">Monooxygenase</keyword>
<dbReference type="KEGG" id="dcr:108220130"/>
<dbReference type="PROSITE" id="PS00086">
    <property type="entry name" value="CYTOCHROME_P450"/>
    <property type="match status" value="1"/>
</dbReference>
<evidence type="ECO:0000313" key="14">
    <source>
        <dbReference type="Proteomes" id="UP000077755"/>
    </source>
</evidence>
<keyword evidence="4" id="KW-0812">Transmembrane</keyword>
<dbReference type="PANTHER" id="PTHR24282:SF255">
    <property type="entry name" value="CYTOCHROME P450 72A11-RELATED"/>
    <property type="match status" value="1"/>
</dbReference>
<dbReference type="Gene3D" id="1.10.630.10">
    <property type="entry name" value="Cytochrome P450"/>
    <property type="match status" value="1"/>
</dbReference>
<comment type="similarity">
    <text evidence="2 12">Belongs to the cytochrome P450 family.</text>
</comment>
<evidence type="ECO:0000256" key="1">
    <source>
        <dbReference type="ARBA" id="ARBA00004370"/>
    </source>
</evidence>
<dbReference type="CDD" id="cd20642">
    <property type="entry name" value="CYP72"/>
    <property type="match status" value="1"/>
</dbReference>
<evidence type="ECO:0000256" key="12">
    <source>
        <dbReference type="RuleBase" id="RU000461"/>
    </source>
</evidence>
<dbReference type="EMBL" id="CP093347">
    <property type="protein sequence ID" value="WOG99915.1"/>
    <property type="molecule type" value="Genomic_DNA"/>
</dbReference>
<accession>A0AAF1B170</accession>
<reference evidence="13" key="1">
    <citation type="journal article" date="2016" name="Nat. Genet.">
        <title>A high-quality carrot genome assembly provides new insights into carotenoid accumulation and asterid genome evolution.</title>
        <authorList>
            <person name="Iorizzo M."/>
            <person name="Ellison S."/>
            <person name="Senalik D."/>
            <person name="Zeng P."/>
            <person name="Satapoomin P."/>
            <person name="Huang J."/>
            <person name="Bowman M."/>
            <person name="Iovene M."/>
            <person name="Sanseverino W."/>
            <person name="Cavagnaro P."/>
            <person name="Yildiz M."/>
            <person name="Macko-Podgorni A."/>
            <person name="Moranska E."/>
            <person name="Grzebelus E."/>
            <person name="Grzebelus D."/>
            <person name="Ashrafi H."/>
            <person name="Zheng Z."/>
            <person name="Cheng S."/>
            <person name="Spooner D."/>
            <person name="Van Deynze A."/>
            <person name="Simon P."/>
        </authorList>
    </citation>
    <scope>NUCLEOTIDE SEQUENCE</scope>
    <source>
        <tissue evidence="13">Leaf</tissue>
    </source>
</reference>
<dbReference type="GO" id="GO:0016020">
    <property type="term" value="C:membrane"/>
    <property type="evidence" value="ECO:0007669"/>
    <property type="project" value="UniProtKB-SubCell"/>
</dbReference>
<evidence type="ECO:0000256" key="9">
    <source>
        <dbReference type="ARBA" id="ARBA00023033"/>
    </source>
</evidence>
<dbReference type="InterPro" id="IPR050665">
    <property type="entry name" value="Cytochrome_P450_Monooxygen"/>
</dbReference>
<dbReference type="Pfam" id="PF00067">
    <property type="entry name" value="p450"/>
    <property type="match status" value="1"/>
</dbReference>
<keyword evidence="14" id="KW-1185">Reference proteome</keyword>
<keyword evidence="10" id="KW-0472">Membrane</keyword>
<evidence type="ECO:0000256" key="6">
    <source>
        <dbReference type="ARBA" id="ARBA00022989"/>
    </source>
</evidence>
<keyword evidence="6" id="KW-1133">Transmembrane helix</keyword>
<dbReference type="InterPro" id="IPR017972">
    <property type="entry name" value="Cyt_P450_CS"/>
</dbReference>
<dbReference type="SUPFAM" id="SSF48264">
    <property type="entry name" value="Cytochrome P450"/>
    <property type="match status" value="1"/>
</dbReference>
<evidence type="ECO:0000256" key="3">
    <source>
        <dbReference type="ARBA" id="ARBA00022617"/>
    </source>
</evidence>
<comment type="cofactor">
    <cofactor evidence="11">
        <name>heme</name>
        <dbReference type="ChEBI" id="CHEBI:30413"/>
    </cofactor>
</comment>
<evidence type="ECO:0000313" key="13">
    <source>
        <dbReference type="EMBL" id="WOG99915.1"/>
    </source>
</evidence>
<organism evidence="13 14">
    <name type="scientific">Daucus carota subsp. sativus</name>
    <name type="common">Carrot</name>
    <dbReference type="NCBI Taxonomy" id="79200"/>
    <lineage>
        <taxon>Eukaryota</taxon>
        <taxon>Viridiplantae</taxon>
        <taxon>Streptophyta</taxon>
        <taxon>Embryophyta</taxon>
        <taxon>Tracheophyta</taxon>
        <taxon>Spermatophyta</taxon>
        <taxon>Magnoliopsida</taxon>
        <taxon>eudicotyledons</taxon>
        <taxon>Gunneridae</taxon>
        <taxon>Pentapetalae</taxon>
        <taxon>asterids</taxon>
        <taxon>campanulids</taxon>
        <taxon>Apiales</taxon>
        <taxon>Apiaceae</taxon>
        <taxon>Apioideae</taxon>
        <taxon>Scandiceae</taxon>
        <taxon>Daucinae</taxon>
        <taxon>Daucus</taxon>
        <taxon>Daucus sect. Daucus</taxon>
    </lineage>
</organism>
<gene>
    <name evidence="13" type="ORF">DCAR_0519271</name>
</gene>
<proteinExistence type="inferred from homology"/>
<evidence type="ECO:0000256" key="11">
    <source>
        <dbReference type="PIRSR" id="PIRSR602401-1"/>
    </source>
</evidence>
<dbReference type="GO" id="GO:0016705">
    <property type="term" value="F:oxidoreductase activity, acting on paired donors, with incorporation or reduction of molecular oxygen"/>
    <property type="evidence" value="ECO:0007669"/>
    <property type="project" value="InterPro"/>
</dbReference>